<keyword evidence="1" id="KW-0472">Membrane</keyword>
<feature type="transmembrane region" description="Helical" evidence="1">
    <location>
        <begin position="53"/>
        <end position="70"/>
    </location>
</feature>
<dbReference type="Proteomes" id="UP000823612">
    <property type="component" value="Unassembled WGS sequence"/>
</dbReference>
<comment type="caution">
    <text evidence="2">The sequence shown here is derived from an EMBL/GenBank/DDBJ whole genome shotgun (WGS) entry which is preliminary data.</text>
</comment>
<accession>A0A9D9DSX0</accession>
<sequence>MDNTSVHNPQKENFDLLDSIIGFFRWIKRGLKAFFVKGIGHGSVWLLNVHIRYFYIFLVLLLGLGTWAYLEKDTEPERTEYIGTAFVYCNGFDNFTLDQAVLKLDLAIRTGGLPYLMENLGLSAKECRLLKSLTVGIGVDTDNDGIPNSIKYEKKFEADKYEKGEVLEKKKEGEIMERYPKAQKIADMAVLELKTKAVNKETFDKLAQAILDYLNNLPDLQRMYKVYAANLEYTLAAYNTQIMMLDSLQSIEYLENSRKQKMAYGRDLYMTAMLTTNRGISVDDVERLSSPTTFYYGEILTLVQERNELQARFEMADCPVSTLSTFVPTQHRLPDYWYIWPIVIAVAGTGLIGGCIDNRRKIGAYLKEQHKIR</sequence>
<dbReference type="AlphaFoldDB" id="A0A9D9DSX0"/>
<evidence type="ECO:0000313" key="3">
    <source>
        <dbReference type="Proteomes" id="UP000823612"/>
    </source>
</evidence>
<name>A0A9D9DSX0_9BACT</name>
<organism evidence="2 3">
    <name type="scientific">Candidatus Pullibacteroides excrementavium</name>
    <dbReference type="NCBI Taxonomy" id="2840905"/>
    <lineage>
        <taxon>Bacteria</taxon>
        <taxon>Pseudomonadati</taxon>
        <taxon>Bacteroidota</taxon>
        <taxon>Bacteroidia</taxon>
        <taxon>Bacteroidales</taxon>
        <taxon>Candidatus Pullibacteroides</taxon>
    </lineage>
</organism>
<evidence type="ECO:0000313" key="2">
    <source>
        <dbReference type="EMBL" id="MBO8432597.1"/>
    </source>
</evidence>
<evidence type="ECO:0000256" key="1">
    <source>
        <dbReference type="SAM" id="Phobius"/>
    </source>
</evidence>
<feature type="transmembrane region" description="Helical" evidence="1">
    <location>
        <begin position="337"/>
        <end position="356"/>
    </location>
</feature>
<reference evidence="2" key="2">
    <citation type="journal article" date="2021" name="PeerJ">
        <title>Extensive microbial diversity within the chicken gut microbiome revealed by metagenomics and culture.</title>
        <authorList>
            <person name="Gilroy R."/>
            <person name="Ravi A."/>
            <person name="Getino M."/>
            <person name="Pursley I."/>
            <person name="Horton D.L."/>
            <person name="Alikhan N.F."/>
            <person name="Baker D."/>
            <person name="Gharbi K."/>
            <person name="Hall N."/>
            <person name="Watson M."/>
            <person name="Adriaenssens E.M."/>
            <person name="Foster-Nyarko E."/>
            <person name="Jarju S."/>
            <person name="Secka A."/>
            <person name="Antonio M."/>
            <person name="Oren A."/>
            <person name="Chaudhuri R.R."/>
            <person name="La Ragione R."/>
            <person name="Hildebrand F."/>
            <person name="Pallen M.J."/>
        </authorList>
    </citation>
    <scope>NUCLEOTIDE SEQUENCE</scope>
    <source>
        <strain evidence="2">2889</strain>
    </source>
</reference>
<keyword evidence="1" id="KW-0812">Transmembrane</keyword>
<gene>
    <name evidence="2" type="ORF">IAB08_04825</name>
</gene>
<proteinExistence type="predicted"/>
<protein>
    <submittedName>
        <fullName evidence="2">Uncharacterized protein</fullName>
    </submittedName>
</protein>
<dbReference type="EMBL" id="JADIMZ010000073">
    <property type="protein sequence ID" value="MBO8432597.1"/>
    <property type="molecule type" value="Genomic_DNA"/>
</dbReference>
<reference evidence="2" key="1">
    <citation type="submission" date="2020-10" db="EMBL/GenBank/DDBJ databases">
        <authorList>
            <person name="Gilroy R."/>
        </authorList>
    </citation>
    <scope>NUCLEOTIDE SEQUENCE</scope>
    <source>
        <strain evidence="2">2889</strain>
    </source>
</reference>
<keyword evidence="1" id="KW-1133">Transmembrane helix</keyword>